<accession>A0ABY2UVR4</accession>
<dbReference type="EMBL" id="VAUA01000004">
    <property type="protein sequence ID" value="TLP65734.1"/>
    <property type="molecule type" value="Genomic_DNA"/>
</dbReference>
<organism evidence="1 2">
    <name type="scientific">Parasedimentitalea maritima</name>
    <dbReference type="NCBI Taxonomy" id="2578117"/>
    <lineage>
        <taxon>Bacteria</taxon>
        <taxon>Pseudomonadati</taxon>
        <taxon>Pseudomonadota</taxon>
        <taxon>Alphaproteobacteria</taxon>
        <taxon>Rhodobacterales</taxon>
        <taxon>Paracoccaceae</taxon>
        <taxon>Parasedimentitalea</taxon>
    </lineage>
</organism>
<evidence type="ECO:0000313" key="2">
    <source>
        <dbReference type="Proteomes" id="UP000305041"/>
    </source>
</evidence>
<reference evidence="1 2" key="1">
    <citation type="submission" date="2019-05" db="EMBL/GenBank/DDBJ databases">
        <title>Draft genome sequence of Pelagicola sp. DSW4-44.</title>
        <authorList>
            <person name="Oh J."/>
        </authorList>
    </citation>
    <scope>NUCLEOTIDE SEQUENCE [LARGE SCALE GENOMIC DNA]</scope>
    <source>
        <strain evidence="1 2">DSW4-44</strain>
    </source>
</reference>
<sequence length="94" mass="11066">MSNDTDPTLDQLHKRMKKRFPEALVAIRKHRKWYERTLPGFARDKDEKNQLRRLALTAPDKLPVYVLGDETIANCIVLLRENFHAQRKADTYST</sequence>
<name>A0ABY2UVR4_9RHOB</name>
<keyword evidence="2" id="KW-1185">Reference proteome</keyword>
<dbReference type="RefSeq" id="WP_138162801.1">
    <property type="nucleotide sequence ID" value="NZ_VAUA01000004.1"/>
</dbReference>
<protein>
    <submittedName>
        <fullName evidence="1">Uncharacterized protein</fullName>
    </submittedName>
</protein>
<proteinExistence type="predicted"/>
<evidence type="ECO:0000313" key="1">
    <source>
        <dbReference type="EMBL" id="TLP65734.1"/>
    </source>
</evidence>
<gene>
    <name evidence="1" type="ORF">FEE96_09535</name>
</gene>
<dbReference type="Proteomes" id="UP000305041">
    <property type="component" value="Unassembled WGS sequence"/>
</dbReference>
<comment type="caution">
    <text evidence="1">The sequence shown here is derived from an EMBL/GenBank/DDBJ whole genome shotgun (WGS) entry which is preliminary data.</text>
</comment>